<feature type="region of interest" description="Disordered" evidence="5">
    <location>
        <begin position="253"/>
        <end position="372"/>
    </location>
</feature>
<dbReference type="PANTHER" id="PTHR11950:SF31">
    <property type="entry name" value="SEGMENTATION PROTEIN RUNT"/>
    <property type="match status" value="1"/>
</dbReference>
<proteinExistence type="predicted"/>
<feature type="compositionally biased region" description="Pro residues" evidence="5">
    <location>
        <begin position="345"/>
        <end position="355"/>
    </location>
</feature>
<feature type="compositionally biased region" description="Low complexity" evidence="5">
    <location>
        <begin position="48"/>
        <end position="61"/>
    </location>
</feature>
<name>A0A7R8W1F0_9CRUS</name>
<gene>
    <name evidence="6" type="ORF">CTOB1V02_LOCUS1032</name>
</gene>
<dbReference type="PROSITE" id="PS51062">
    <property type="entry name" value="RUNT"/>
    <property type="match status" value="1"/>
</dbReference>
<dbReference type="GO" id="GO:0005524">
    <property type="term" value="F:ATP binding"/>
    <property type="evidence" value="ECO:0007669"/>
    <property type="project" value="InterPro"/>
</dbReference>
<dbReference type="GO" id="GO:0005634">
    <property type="term" value="C:nucleus"/>
    <property type="evidence" value="ECO:0007669"/>
    <property type="project" value="UniProtKB-SubCell"/>
</dbReference>
<feature type="compositionally biased region" description="Basic and acidic residues" evidence="5">
    <location>
        <begin position="477"/>
        <end position="504"/>
    </location>
</feature>
<keyword evidence="2" id="KW-0805">Transcription regulation</keyword>
<feature type="compositionally biased region" description="Low complexity" evidence="5">
    <location>
        <begin position="296"/>
        <end position="306"/>
    </location>
</feature>
<dbReference type="GO" id="GO:0000978">
    <property type="term" value="F:RNA polymerase II cis-regulatory region sequence-specific DNA binding"/>
    <property type="evidence" value="ECO:0007669"/>
    <property type="project" value="TreeGrafter"/>
</dbReference>
<comment type="subcellular location">
    <subcellularLocation>
        <location evidence="1">Nucleus</location>
    </subcellularLocation>
</comment>
<dbReference type="PANTHER" id="PTHR11950">
    <property type="entry name" value="RUNT RELATED"/>
    <property type="match status" value="1"/>
</dbReference>
<organism evidence="6">
    <name type="scientific">Cyprideis torosa</name>
    <dbReference type="NCBI Taxonomy" id="163714"/>
    <lineage>
        <taxon>Eukaryota</taxon>
        <taxon>Metazoa</taxon>
        <taxon>Ecdysozoa</taxon>
        <taxon>Arthropoda</taxon>
        <taxon>Crustacea</taxon>
        <taxon>Oligostraca</taxon>
        <taxon>Ostracoda</taxon>
        <taxon>Podocopa</taxon>
        <taxon>Podocopida</taxon>
        <taxon>Cytherocopina</taxon>
        <taxon>Cytheroidea</taxon>
        <taxon>Cytherideidae</taxon>
        <taxon>Cyprideis</taxon>
    </lineage>
</organism>
<evidence type="ECO:0000256" key="4">
    <source>
        <dbReference type="ARBA" id="ARBA00023242"/>
    </source>
</evidence>
<keyword evidence="4" id="KW-0539">Nucleus</keyword>
<accession>A0A7R8W1F0</accession>
<evidence type="ECO:0000256" key="1">
    <source>
        <dbReference type="ARBA" id="ARBA00004123"/>
    </source>
</evidence>
<evidence type="ECO:0000256" key="3">
    <source>
        <dbReference type="ARBA" id="ARBA00023163"/>
    </source>
</evidence>
<dbReference type="OrthoDB" id="10029800at2759"/>
<feature type="compositionally biased region" description="Pro residues" evidence="5">
    <location>
        <begin position="259"/>
        <end position="281"/>
    </location>
</feature>
<feature type="compositionally biased region" description="Polar residues" evidence="5">
    <location>
        <begin position="333"/>
        <end position="343"/>
    </location>
</feature>
<reference evidence="6" key="1">
    <citation type="submission" date="2020-11" db="EMBL/GenBank/DDBJ databases">
        <authorList>
            <person name="Tran Van P."/>
        </authorList>
    </citation>
    <scope>NUCLEOTIDE SEQUENCE</scope>
</reference>
<dbReference type="InterPro" id="IPR012346">
    <property type="entry name" value="p53/RUNT-type_TF_DNA-bd_sf"/>
</dbReference>
<feature type="compositionally biased region" description="Polar residues" evidence="5">
    <location>
        <begin position="514"/>
        <end position="523"/>
    </location>
</feature>
<dbReference type="PRINTS" id="PR00967">
    <property type="entry name" value="ONCOGENEAML1"/>
</dbReference>
<evidence type="ECO:0000313" key="6">
    <source>
        <dbReference type="EMBL" id="CAD7223037.1"/>
    </source>
</evidence>
<dbReference type="Pfam" id="PF00853">
    <property type="entry name" value="Runt"/>
    <property type="match status" value="1"/>
</dbReference>
<protein>
    <submittedName>
        <fullName evidence="6">Uncharacterized protein</fullName>
    </submittedName>
</protein>
<dbReference type="InterPro" id="IPR000040">
    <property type="entry name" value="AML1_Runt"/>
</dbReference>
<feature type="region of interest" description="Disordered" evidence="5">
    <location>
        <begin position="1"/>
        <end position="66"/>
    </location>
</feature>
<keyword evidence="3" id="KW-0804">Transcription</keyword>
<feature type="region of interest" description="Disordered" evidence="5">
    <location>
        <begin position="427"/>
        <end position="545"/>
    </location>
</feature>
<dbReference type="InterPro" id="IPR013524">
    <property type="entry name" value="Runt_dom"/>
</dbReference>
<dbReference type="EMBL" id="OB660141">
    <property type="protein sequence ID" value="CAD7223037.1"/>
    <property type="molecule type" value="Genomic_DNA"/>
</dbReference>
<feature type="compositionally biased region" description="Pro residues" evidence="5">
    <location>
        <begin position="427"/>
        <end position="440"/>
    </location>
</feature>
<dbReference type="GO" id="GO:0000981">
    <property type="term" value="F:DNA-binding transcription factor activity, RNA polymerase II-specific"/>
    <property type="evidence" value="ECO:0007669"/>
    <property type="project" value="TreeGrafter"/>
</dbReference>
<evidence type="ECO:0000256" key="2">
    <source>
        <dbReference type="ARBA" id="ARBA00023015"/>
    </source>
</evidence>
<evidence type="ECO:0000256" key="5">
    <source>
        <dbReference type="SAM" id="MobiDB-lite"/>
    </source>
</evidence>
<dbReference type="AlphaFoldDB" id="A0A7R8W1F0"/>
<dbReference type="SUPFAM" id="SSF49417">
    <property type="entry name" value="p53-like transcription factors"/>
    <property type="match status" value="1"/>
</dbReference>
<dbReference type="InterPro" id="IPR008967">
    <property type="entry name" value="p53-like_TF_DNA-bd_sf"/>
</dbReference>
<sequence>MTTSAMRGPPPNPSSLSQLHPGGGGGPGATVSAKSPSPSKPSPHDKASTAPTPASNTTRSSGGPIDYSFYERTLTEILADHRGDLTRTGAPNVICSAVPTHWRSNKTLPIAFKVIILSEIMDGTQVTVRAGNDENISGELRNSTAFVKNQVAKFNDLRFVGRSGRVGKSFNLTITINTSPMIVTTYLKAIKVTVDGPREPRSKTRELRQQQHFRALASFPGRLPFPFDPHWSFPLRPDLDPLMNFRPEFHPLGLKMPRPNGPDLPDIPLPPSGPPPPPGPMYPFHAPGGGPPQPPVSSSTSPNVISSKERQKDSAGGAQTSDKPLTPTHRRSAVSSTSPQSDNRPSPPPGSPSPPRSAFVPFPRNFPQQSTADLSLNLARTLADALPRTPHLSGLPFPGSTFLPFLTSHPFFNPLYPGAIPPGMLPPGLSPLRGPPPSCPSPSDDLPPAASRLGAPLAAGRASDSPRKRRSPSPVEEGSREDVATKVRRLSDQHRSANGEREGSPDEPVDVTSEPGSPQSSDQGHSKVKKVNGERDEGTSVWRPY</sequence>
<dbReference type="Gene3D" id="2.60.40.720">
    <property type="match status" value="1"/>
</dbReference>